<dbReference type="RefSeq" id="XP_007770530.1">
    <property type="nucleotide sequence ID" value="XM_007772340.1"/>
</dbReference>
<dbReference type="EMBL" id="JH711581">
    <property type="protein sequence ID" value="EIW79112.1"/>
    <property type="molecule type" value="Genomic_DNA"/>
</dbReference>
<accession>A0A5M3MIS0</accession>
<reference evidence="4" key="1">
    <citation type="journal article" date="2012" name="Science">
        <title>The Paleozoic origin of enzymatic lignin decomposition reconstructed from 31 fungal genomes.</title>
        <authorList>
            <person name="Floudas D."/>
            <person name="Binder M."/>
            <person name="Riley R."/>
            <person name="Barry K."/>
            <person name="Blanchette R.A."/>
            <person name="Henrissat B."/>
            <person name="Martinez A.T."/>
            <person name="Otillar R."/>
            <person name="Spatafora J.W."/>
            <person name="Yadav J.S."/>
            <person name="Aerts A."/>
            <person name="Benoit I."/>
            <person name="Boyd A."/>
            <person name="Carlson A."/>
            <person name="Copeland A."/>
            <person name="Coutinho P.M."/>
            <person name="de Vries R.P."/>
            <person name="Ferreira P."/>
            <person name="Findley K."/>
            <person name="Foster B."/>
            <person name="Gaskell J."/>
            <person name="Glotzer D."/>
            <person name="Gorecki P."/>
            <person name="Heitman J."/>
            <person name="Hesse C."/>
            <person name="Hori C."/>
            <person name="Igarashi K."/>
            <person name="Jurgens J.A."/>
            <person name="Kallen N."/>
            <person name="Kersten P."/>
            <person name="Kohler A."/>
            <person name="Kuees U."/>
            <person name="Kumar T.K.A."/>
            <person name="Kuo A."/>
            <person name="LaButti K."/>
            <person name="Larrondo L.F."/>
            <person name="Lindquist E."/>
            <person name="Ling A."/>
            <person name="Lombard V."/>
            <person name="Lucas S."/>
            <person name="Lundell T."/>
            <person name="Martin R."/>
            <person name="McLaughlin D.J."/>
            <person name="Morgenstern I."/>
            <person name="Morin E."/>
            <person name="Murat C."/>
            <person name="Nagy L.G."/>
            <person name="Nolan M."/>
            <person name="Ohm R.A."/>
            <person name="Patyshakuliyeva A."/>
            <person name="Rokas A."/>
            <person name="Ruiz-Duenas F.J."/>
            <person name="Sabat G."/>
            <person name="Salamov A."/>
            <person name="Samejima M."/>
            <person name="Schmutz J."/>
            <person name="Slot J.C."/>
            <person name="St John F."/>
            <person name="Stenlid J."/>
            <person name="Sun H."/>
            <person name="Sun S."/>
            <person name="Syed K."/>
            <person name="Tsang A."/>
            <person name="Wiebenga A."/>
            <person name="Young D."/>
            <person name="Pisabarro A."/>
            <person name="Eastwood D.C."/>
            <person name="Martin F."/>
            <person name="Cullen D."/>
            <person name="Grigoriev I.V."/>
            <person name="Hibbett D.S."/>
        </authorList>
    </citation>
    <scope>NUCLEOTIDE SEQUENCE [LARGE SCALE GENOMIC DNA]</scope>
    <source>
        <strain evidence="4">RWD-64-598 SS2</strain>
    </source>
</reference>
<dbReference type="InterPro" id="IPR041457">
    <property type="entry name" value="CxC2_KDZ-assoc"/>
</dbReference>
<feature type="region of interest" description="Disordered" evidence="1">
    <location>
        <begin position="1"/>
        <end position="29"/>
    </location>
</feature>
<dbReference type="GeneID" id="19209263"/>
<gene>
    <name evidence="3" type="ORF">CONPUDRAFT_74627</name>
</gene>
<proteinExistence type="predicted"/>
<evidence type="ECO:0000256" key="1">
    <source>
        <dbReference type="SAM" id="MobiDB-lite"/>
    </source>
</evidence>
<evidence type="ECO:0000313" key="4">
    <source>
        <dbReference type="Proteomes" id="UP000053558"/>
    </source>
</evidence>
<dbReference type="Pfam" id="PF18803">
    <property type="entry name" value="CxC2"/>
    <property type="match status" value="1"/>
</dbReference>
<dbReference type="KEGG" id="cput:CONPUDRAFT_74627"/>
<feature type="compositionally biased region" description="Basic residues" evidence="1">
    <location>
        <begin position="1"/>
        <end position="24"/>
    </location>
</feature>
<evidence type="ECO:0000313" key="3">
    <source>
        <dbReference type="EMBL" id="EIW79112.1"/>
    </source>
</evidence>
<evidence type="ECO:0000259" key="2">
    <source>
        <dbReference type="Pfam" id="PF18803"/>
    </source>
</evidence>
<name>A0A5M3MIS0_CONPW</name>
<organism evidence="3 4">
    <name type="scientific">Coniophora puteana (strain RWD-64-598)</name>
    <name type="common">Brown rot fungus</name>
    <dbReference type="NCBI Taxonomy" id="741705"/>
    <lineage>
        <taxon>Eukaryota</taxon>
        <taxon>Fungi</taxon>
        <taxon>Dikarya</taxon>
        <taxon>Basidiomycota</taxon>
        <taxon>Agaricomycotina</taxon>
        <taxon>Agaricomycetes</taxon>
        <taxon>Agaricomycetidae</taxon>
        <taxon>Boletales</taxon>
        <taxon>Coniophorineae</taxon>
        <taxon>Coniophoraceae</taxon>
        <taxon>Coniophora</taxon>
    </lineage>
</organism>
<dbReference type="OrthoDB" id="3235114at2759"/>
<sequence>MCLKRSRKGRGHACRQRQSGRKTKNSIAFSATTPAHIIAAIIEKKQRHSDVSNYLEDDEDDDPRLQKMYTRVEDISRDGRRIKVDFIKDLGRSEPEMGEGGDSDDQLYWMSEDWEPYMDATDPDEEGDQCSDMAEPKASDHVVVTSVLRKHYLSSVGLDNPLLVWVGRPERPGYCNEYLNEYIRWEGCGNVSMLPCMSALMTKWNGSFFDRISLKLLGLGVDMGHEDGTNCNKKVPHRQQLLQYGWYPSTVDTPETACTEEALVQYSALMSRTKVSPHGYYQALETLTDPLGLDVPPVCLHLQFSSSVANKIPKSHYKVFLCILRQHGYIRLMKDAGHDTTGPGELAVACPACPHPNINLPEGWESADPSQKFLYCLFLAMDANFRLKNRNHGRLPSDIELFNGLAYFVKTGPYMDYV</sequence>
<comment type="caution">
    <text evidence="3">The sequence shown here is derived from an EMBL/GenBank/DDBJ whole genome shotgun (WGS) entry which is preliminary data.</text>
</comment>
<keyword evidence="4" id="KW-1185">Reference proteome</keyword>
<dbReference type="Proteomes" id="UP000053558">
    <property type="component" value="Unassembled WGS sequence"/>
</dbReference>
<feature type="domain" description="CxC2-like cysteine cluster KDZ transposase-associated" evidence="2">
    <location>
        <begin position="230"/>
        <end position="291"/>
    </location>
</feature>
<protein>
    <recommendedName>
        <fullName evidence="2">CxC2-like cysteine cluster KDZ transposase-associated domain-containing protein</fullName>
    </recommendedName>
</protein>
<dbReference type="AlphaFoldDB" id="A0A5M3MIS0"/>